<dbReference type="RefSeq" id="WP_220193247.1">
    <property type="nucleotide sequence ID" value="NZ_BNJF01000001.1"/>
</dbReference>
<name>A0A8J3HZD7_9CHLR</name>
<comment type="caution">
    <text evidence="1">The sequence shown here is derived from an EMBL/GenBank/DDBJ whole genome shotgun (WGS) entry which is preliminary data.</text>
</comment>
<dbReference type="Proteomes" id="UP000612362">
    <property type="component" value="Unassembled WGS sequence"/>
</dbReference>
<keyword evidence="2" id="KW-1185">Reference proteome</keyword>
<accession>A0A8J3HZD7</accession>
<evidence type="ECO:0000313" key="2">
    <source>
        <dbReference type="Proteomes" id="UP000612362"/>
    </source>
</evidence>
<gene>
    <name evidence="1" type="ORF">KSX_19560</name>
</gene>
<dbReference type="AlphaFoldDB" id="A0A8J3HZD7"/>
<evidence type="ECO:0000313" key="1">
    <source>
        <dbReference type="EMBL" id="GHO43793.1"/>
    </source>
</evidence>
<sequence length="81" mass="9140">MQEMHLHQLTLHYPHLAAAFAYVPQAEEHLRRIQDLNVSWQGILRSGATRKYAEVVVSESTQELPATDTFDIIYAGGASIF</sequence>
<proteinExistence type="predicted"/>
<organism evidence="1 2">
    <name type="scientific">Ktedonospora formicarum</name>
    <dbReference type="NCBI Taxonomy" id="2778364"/>
    <lineage>
        <taxon>Bacteria</taxon>
        <taxon>Bacillati</taxon>
        <taxon>Chloroflexota</taxon>
        <taxon>Ktedonobacteria</taxon>
        <taxon>Ktedonobacterales</taxon>
        <taxon>Ktedonobacteraceae</taxon>
        <taxon>Ktedonospora</taxon>
    </lineage>
</organism>
<reference evidence="1" key="1">
    <citation type="submission" date="2020-10" db="EMBL/GenBank/DDBJ databases">
        <title>Taxonomic study of unclassified bacteria belonging to the class Ktedonobacteria.</title>
        <authorList>
            <person name="Yabe S."/>
            <person name="Wang C.M."/>
            <person name="Zheng Y."/>
            <person name="Sakai Y."/>
            <person name="Cavaletti L."/>
            <person name="Monciardini P."/>
            <person name="Donadio S."/>
        </authorList>
    </citation>
    <scope>NUCLEOTIDE SEQUENCE</scope>
    <source>
        <strain evidence="1">SOSP1-1</strain>
    </source>
</reference>
<dbReference type="EMBL" id="BNJF01000001">
    <property type="protein sequence ID" value="GHO43793.1"/>
    <property type="molecule type" value="Genomic_DNA"/>
</dbReference>
<protein>
    <submittedName>
        <fullName evidence="1">Uncharacterized protein</fullName>
    </submittedName>
</protein>